<dbReference type="GO" id="GO:0015031">
    <property type="term" value="P:protein transport"/>
    <property type="evidence" value="ECO:0007669"/>
    <property type="project" value="UniProtKB-UniRule"/>
</dbReference>
<dbReference type="Proteomes" id="UP000053201">
    <property type="component" value="Unassembled WGS sequence"/>
</dbReference>
<reference evidence="12 13" key="1">
    <citation type="submission" date="2009-08" db="EMBL/GenBank/DDBJ databases">
        <title>The Genome Sequence of Spizellomyces punctatus strain DAOM BR117.</title>
        <authorList>
            <consortium name="The Broad Institute Genome Sequencing Platform"/>
            <person name="Russ C."/>
            <person name="Cuomo C."/>
            <person name="Shea T."/>
            <person name="Young S.K."/>
            <person name="Zeng Q."/>
            <person name="Koehrsen M."/>
            <person name="Haas B."/>
            <person name="Borodovsky M."/>
            <person name="Guigo R."/>
            <person name="Alvarado L."/>
            <person name="Berlin A."/>
            <person name="Bochicchio J."/>
            <person name="Borenstein D."/>
            <person name="Chapman S."/>
            <person name="Chen Z."/>
            <person name="Engels R."/>
            <person name="Freedman E."/>
            <person name="Gellesch M."/>
            <person name="Goldberg J."/>
            <person name="Griggs A."/>
            <person name="Gujja S."/>
            <person name="Heiman D."/>
            <person name="Hepburn T."/>
            <person name="Howarth C."/>
            <person name="Jen D."/>
            <person name="Larson L."/>
            <person name="Lewis B."/>
            <person name="Mehta T."/>
            <person name="Park D."/>
            <person name="Pearson M."/>
            <person name="Roberts A."/>
            <person name="Saif S."/>
            <person name="Shenoy N."/>
            <person name="Sisk P."/>
            <person name="Stolte C."/>
            <person name="Sykes S."/>
            <person name="Thomson T."/>
            <person name="Walk T."/>
            <person name="White J."/>
            <person name="Yandava C."/>
            <person name="Burger G."/>
            <person name="Gray M.W."/>
            <person name="Holland P.W.H."/>
            <person name="King N."/>
            <person name="Lang F.B.F."/>
            <person name="Roger A.J."/>
            <person name="Ruiz-Trillo I."/>
            <person name="Lander E."/>
            <person name="Nusbaum C."/>
        </authorList>
    </citation>
    <scope>NUCLEOTIDE SEQUENCE [LARGE SCALE GENOMIC DNA]</scope>
    <source>
        <strain evidence="12 13">DAOM BR117</strain>
    </source>
</reference>
<feature type="domain" description="SB" evidence="10">
    <location>
        <begin position="374"/>
        <end position="442"/>
    </location>
</feature>
<dbReference type="PROSITE" id="PS51312">
    <property type="entry name" value="SB"/>
    <property type="match status" value="1"/>
</dbReference>
<dbReference type="InterPro" id="IPR008883">
    <property type="entry name" value="UEV_N"/>
</dbReference>
<name>A0A0L0H7J5_SPIPD</name>
<dbReference type="InterPro" id="IPR016135">
    <property type="entry name" value="UBQ-conjugating_enzyme/RWD"/>
</dbReference>
<evidence type="ECO:0008006" key="14">
    <source>
        <dbReference type="Google" id="ProtNLM"/>
    </source>
</evidence>
<dbReference type="RefSeq" id="XP_016604698.1">
    <property type="nucleotide sequence ID" value="XM_016756021.1"/>
</dbReference>
<gene>
    <name evidence="12" type="ORF">SPPG_07871</name>
</gene>
<dbReference type="SUPFAM" id="SSF54495">
    <property type="entry name" value="UBC-like"/>
    <property type="match status" value="1"/>
</dbReference>
<keyword evidence="13" id="KW-1185">Reference proteome</keyword>
<dbReference type="SUPFAM" id="SSF140111">
    <property type="entry name" value="Endosomal sorting complex assembly domain"/>
    <property type="match status" value="1"/>
</dbReference>
<evidence type="ECO:0000256" key="5">
    <source>
        <dbReference type="ARBA" id="ARBA00022927"/>
    </source>
</evidence>
<dbReference type="CDD" id="cd11685">
    <property type="entry name" value="UEV_TSG101-like"/>
    <property type="match status" value="1"/>
</dbReference>
<dbReference type="InParanoid" id="A0A0L0H7J5"/>
<keyword evidence="5 7" id="KW-0653">Protein transport</keyword>
<feature type="region of interest" description="Disordered" evidence="9">
    <location>
        <begin position="199"/>
        <end position="257"/>
    </location>
</feature>
<keyword evidence="4" id="KW-0967">Endosome</keyword>
<comment type="subcellular location">
    <subcellularLocation>
        <location evidence="1">Endosome</location>
    </subcellularLocation>
</comment>
<dbReference type="EMBL" id="KQ257467">
    <property type="protein sequence ID" value="KNC96658.1"/>
    <property type="molecule type" value="Genomic_DNA"/>
</dbReference>
<keyword evidence="3 7" id="KW-0813">Transport</keyword>
<evidence type="ECO:0000256" key="8">
    <source>
        <dbReference type="SAM" id="Coils"/>
    </source>
</evidence>
<dbReference type="VEuPathDB" id="FungiDB:SPPG_07871"/>
<evidence type="ECO:0000256" key="4">
    <source>
        <dbReference type="ARBA" id="ARBA00022753"/>
    </source>
</evidence>
<dbReference type="PANTHER" id="PTHR23306">
    <property type="entry name" value="TUMOR SUSCEPTIBILITY GENE 101 PROTEIN-RELATED"/>
    <property type="match status" value="1"/>
</dbReference>
<keyword evidence="6 8" id="KW-0175">Coiled coil</keyword>
<feature type="compositionally biased region" description="Pro residues" evidence="9">
    <location>
        <begin position="213"/>
        <end position="228"/>
    </location>
</feature>
<evidence type="ECO:0000313" key="12">
    <source>
        <dbReference type="EMBL" id="KNC96658.1"/>
    </source>
</evidence>
<dbReference type="InterPro" id="IPR052070">
    <property type="entry name" value="ESCRT-I_UEV_domain"/>
</dbReference>
<dbReference type="Pfam" id="PF09454">
    <property type="entry name" value="Vps23_core"/>
    <property type="match status" value="1"/>
</dbReference>
<evidence type="ECO:0000256" key="9">
    <source>
        <dbReference type="SAM" id="MobiDB-lite"/>
    </source>
</evidence>
<dbReference type="GO" id="GO:0043162">
    <property type="term" value="P:ubiquitin-dependent protein catabolic process via the multivesicular body sorting pathway"/>
    <property type="evidence" value="ECO:0007669"/>
    <property type="project" value="UniProtKB-ARBA"/>
</dbReference>
<feature type="coiled-coil region" evidence="8">
    <location>
        <begin position="327"/>
        <end position="361"/>
    </location>
</feature>
<dbReference type="OrthoDB" id="306304at2759"/>
<dbReference type="PROSITE" id="PS51322">
    <property type="entry name" value="UEV"/>
    <property type="match status" value="1"/>
</dbReference>
<proteinExistence type="inferred from homology"/>
<evidence type="ECO:0000256" key="2">
    <source>
        <dbReference type="ARBA" id="ARBA00009594"/>
    </source>
</evidence>
<dbReference type="PANTHER" id="PTHR23306:SF3">
    <property type="entry name" value="TUMOR SUPPRESSOR PROTEIN 101"/>
    <property type="match status" value="1"/>
</dbReference>
<comment type="similarity">
    <text evidence="2">Belongs to the ubiquitin-conjugating enzyme family. UEV subfamily.</text>
</comment>
<dbReference type="GeneID" id="27691057"/>
<feature type="domain" description="UEV" evidence="11">
    <location>
        <begin position="2"/>
        <end position="147"/>
    </location>
</feature>
<dbReference type="InterPro" id="IPR017916">
    <property type="entry name" value="SB_dom"/>
</dbReference>
<evidence type="ECO:0000259" key="11">
    <source>
        <dbReference type="PROSITE" id="PS51322"/>
    </source>
</evidence>
<dbReference type="Pfam" id="PF05743">
    <property type="entry name" value="UEV"/>
    <property type="match status" value="1"/>
</dbReference>
<dbReference type="Gene3D" id="6.10.250.370">
    <property type="match status" value="1"/>
</dbReference>
<dbReference type="OMA" id="YMNFPQP"/>
<evidence type="ECO:0000256" key="7">
    <source>
        <dbReference type="PROSITE-ProRule" id="PRU00644"/>
    </source>
</evidence>
<dbReference type="GO" id="GO:0043130">
    <property type="term" value="F:ubiquitin binding"/>
    <property type="evidence" value="ECO:0007669"/>
    <property type="project" value="TreeGrafter"/>
</dbReference>
<feature type="compositionally biased region" description="Pro residues" evidence="9">
    <location>
        <begin position="149"/>
        <end position="164"/>
    </location>
</feature>
<evidence type="ECO:0000313" key="13">
    <source>
        <dbReference type="Proteomes" id="UP000053201"/>
    </source>
</evidence>
<evidence type="ECO:0000256" key="1">
    <source>
        <dbReference type="ARBA" id="ARBA00004177"/>
    </source>
</evidence>
<feature type="region of interest" description="Disordered" evidence="9">
    <location>
        <begin position="144"/>
        <end position="183"/>
    </location>
</feature>
<dbReference type="InterPro" id="IPR037202">
    <property type="entry name" value="ESCRT_assembly_dom"/>
</dbReference>
<evidence type="ECO:0000259" key="10">
    <source>
        <dbReference type="PROSITE" id="PS51312"/>
    </source>
</evidence>
<dbReference type="Gene3D" id="6.10.140.820">
    <property type="match status" value="1"/>
</dbReference>
<organism evidence="12 13">
    <name type="scientific">Spizellomyces punctatus (strain DAOM BR117)</name>
    <dbReference type="NCBI Taxonomy" id="645134"/>
    <lineage>
        <taxon>Eukaryota</taxon>
        <taxon>Fungi</taxon>
        <taxon>Fungi incertae sedis</taxon>
        <taxon>Chytridiomycota</taxon>
        <taxon>Chytridiomycota incertae sedis</taxon>
        <taxon>Chytridiomycetes</taxon>
        <taxon>Spizellomycetales</taxon>
        <taxon>Spizellomycetaceae</taxon>
        <taxon>Spizellomyces</taxon>
    </lineage>
</organism>
<dbReference type="GO" id="GO:0000813">
    <property type="term" value="C:ESCRT I complex"/>
    <property type="evidence" value="ECO:0007669"/>
    <property type="project" value="TreeGrafter"/>
</dbReference>
<dbReference type="STRING" id="645134.A0A0L0H7J5"/>
<dbReference type="GO" id="GO:0072666">
    <property type="term" value="P:establishment of protein localization to vacuole"/>
    <property type="evidence" value="ECO:0007669"/>
    <property type="project" value="UniProtKB-ARBA"/>
</dbReference>
<dbReference type="AlphaFoldDB" id="A0A0L0H7J5"/>
<dbReference type="Gene3D" id="3.10.110.10">
    <property type="entry name" value="Ubiquitin Conjugating Enzyme"/>
    <property type="match status" value="1"/>
</dbReference>
<accession>A0A0L0H7J5</accession>
<dbReference type="eggNOG" id="KOG2391">
    <property type="taxonomic scope" value="Eukaryota"/>
</dbReference>
<sequence>MEATRDWLRGVLGPYHHRDRVFRDADTVLVNFNGLAPKTDTYTHEDGRTVVLLCLHGTIPIKFRGVTYNIPIAAWVPYTYPAQPPICFVTPTSSMLVRASKHVDLSGKIYHPYLAYWHMNSEESNILQFMRTLQEIFALEPPVYTKPNNPNPPSATPSTYPPPGYANTTQPVGGSPQPYPNVNRQNYAQASVNYYPQQTQQQLNMPDPRRHSTPPPGAQPPPVPPPPSYVLTGRAGSPHQQPLPHRSQSTPPPPIPAKPLAAALDGQAYQSALDERAAKLNALREAVKDRLRHRQRELNAAIPADIERLLLVNRRLTEGETAISEMIQKLGQEEANVKNNIELLQQKNKELSESIDALRQQPDVNVDDVIGGSTVVYNQLYELVAEDHAIDDALYYLGKALDAEKIESAAFLKNVRSLAREQFMKRALIKKIRQHAGLTDTI</sequence>
<protein>
    <recommendedName>
        <fullName evidence="14">UEV domain-containing protein</fullName>
    </recommendedName>
</protein>
<evidence type="ECO:0000256" key="6">
    <source>
        <dbReference type="ARBA" id="ARBA00023054"/>
    </source>
</evidence>
<evidence type="ECO:0000256" key="3">
    <source>
        <dbReference type="ARBA" id="ARBA00022448"/>
    </source>
</evidence>